<gene>
    <name evidence="1" type="ORF">ANE_LOCUS11450</name>
</gene>
<evidence type="ECO:0000313" key="2">
    <source>
        <dbReference type="Proteomes" id="UP000489600"/>
    </source>
</evidence>
<name>A0A565BH88_9BRAS</name>
<keyword evidence="2" id="KW-1185">Reference proteome</keyword>
<dbReference type="OrthoDB" id="270970at2759"/>
<dbReference type="EMBL" id="CABITT030000004">
    <property type="protein sequence ID" value="VVB01006.1"/>
    <property type="molecule type" value="Genomic_DNA"/>
</dbReference>
<evidence type="ECO:0000313" key="1">
    <source>
        <dbReference type="EMBL" id="VVB01006.1"/>
    </source>
</evidence>
<protein>
    <submittedName>
        <fullName evidence="1">Uncharacterized protein</fullName>
    </submittedName>
</protein>
<sequence length="147" mass="16151">MKLVTRDVTNPSGKRGTLCFMYTFLNEQETIPPAPPQPSFPTAPPTSTAQPFIIYVPISHQSFGSPNPIHGTSAYAHPGTSNGLHPVYVQPPIQSHGYQQYSHNNSQFQPTQQQTQCAQNHKAIGGAEVITTCFGTFAFREVLISFF</sequence>
<comment type="caution">
    <text evidence="1">The sequence shown here is derived from an EMBL/GenBank/DDBJ whole genome shotgun (WGS) entry which is preliminary data.</text>
</comment>
<proteinExistence type="predicted"/>
<dbReference type="Proteomes" id="UP000489600">
    <property type="component" value="Unassembled WGS sequence"/>
</dbReference>
<accession>A0A565BH88</accession>
<reference evidence="1" key="1">
    <citation type="submission" date="2019-07" db="EMBL/GenBank/DDBJ databases">
        <authorList>
            <person name="Dittberner H."/>
        </authorList>
    </citation>
    <scope>NUCLEOTIDE SEQUENCE [LARGE SCALE GENOMIC DNA]</scope>
</reference>
<organism evidence="1 2">
    <name type="scientific">Arabis nemorensis</name>
    <dbReference type="NCBI Taxonomy" id="586526"/>
    <lineage>
        <taxon>Eukaryota</taxon>
        <taxon>Viridiplantae</taxon>
        <taxon>Streptophyta</taxon>
        <taxon>Embryophyta</taxon>
        <taxon>Tracheophyta</taxon>
        <taxon>Spermatophyta</taxon>
        <taxon>Magnoliopsida</taxon>
        <taxon>eudicotyledons</taxon>
        <taxon>Gunneridae</taxon>
        <taxon>Pentapetalae</taxon>
        <taxon>rosids</taxon>
        <taxon>malvids</taxon>
        <taxon>Brassicales</taxon>
        <taxon>Brassicaceae</taxon>
        <taxon>Arabideae</taxon>
        <taxon>Arabis</taxon>
    </lineage>
</organism>
<dbReference type="AlphaFoldDB" id="A0A565BH88"/>